<dbReference type="InterPro" id="IPR036259">
    <property type="entry name" value="MFS_trans_sf"/>
</dbReference>
<dbReference type="RefSeq" id="WP_014111948.1">
    <property type="nucleotide sequence ID" value="NC_016043.1"/>
</dbReference>
<dbReference type="Gene3D" id="1.20.1250.20">
    <property type="entry name" value="MFS general substrate transporter like domains"/>
    <property type="match status" value="1"/>
</dbReference>
<dbReference type="STRING" id="1008459.TASI_1311"/>
<evidence type="ECO:0000313" key="9">
    <source>
        <dbReference type="Proteomes" id="UP000009284"/>
    </source>
</evidence>
<reference key="1">
    <citation type="submission" date="2011-09" db="EMBL/GenBank/DDBJ databases">
        <title>Genomic characterization of the Taylorella genus.</title>
        <authorList>
            <person name="Hebert L."/>
            <person name="Moumen B."/>
            <person name="Pons N."/>
            <person name="Duquesne F."/>
            <person name="Breuil M.-F."/>
            <person name="Goux D."/>
            <person name="Batto J.-M."/>
            <person name="Renault P."/>
            <person name="Laugier C."/>
            <person name="Petry S."/>
        </authorList>
    </citation>
    <scope>NUCLEOTIDE SEQUENCE</scope>
    <source>
        <strain>MCE3</strain>
    </source>
</reference>
<evidence type="ECO:0000256" key="4">
    <source>
        <dbReference type="ARBA" id="ARBA00022989"/>
    </source>
</evidence>
<accession>G4QC85</accession>
<dbReference type="eggNOG" id="COG2814">
    <property type="taxonomic scope" value="Bacteria"/>
</dbReference>
<evidence type="ECO:0000256" key="5">
    <source>
        <dbReference type="ARBA" id="ARBA00023136"/>
    </source>
</evidence>
<evidence type="ECO:0000256" key="3">
    <source>
        <dbReference type="ARBA" id="ARBA00022692"/>
    </source>
</evidence>
<proteinExistence type="predicted"/>
<feature type="transmembrane region" description="Helical" evidence="6">
    <location>
        <begin position="255"/>
        <end position="273"/>
    </location>
</feature>
<dbReference type="KEGG" id="tas:TASI_1311"/>
<dbReference type="PROSITE" id="PS50850">
    <property type="entry name" value="MFS"/>
    <property type="match status" value="1"/>
</dbReference>
<dbReference type="CDD" id="cd17324">
    <property type="entry name" value="MFS_NepI_like"/>
    <property type="match status" value="1"/>
</dbReference>
<feature type="transmembrane region" description="Helical" evidence="6">
    <location>
        <begin position="285"/>
        <end position="303"/>
    </location>
</feature>
<dbReference type="InterPro" id="IPR050189">
    <property type="entry name" value="MFS_Efflux_Transporters"/>
</dbReference>
<feature type="transmembrane region" description="Helical" evidence="6">
    <location>
        <begin position="349"/>
        <end position="366"/>
    </location>
</feature>
<feature type="transmembrane region" description="Helical" evidence="6">
    <location>
        <begin position="58"/>
        <end position="79"/>
    </location>
</feature>
<dbReference type="PANTHER" id="PTHR43124">
    <property type="entry name" value="PURINE EFFLUX PUMP PBUE"/>
    <property type="match status" value="1"/>
</dbReference>
<keyword evidence="3 6" id="KW-0812">Transmembrane</keyword>
<dbReference type="OrthoDB" id="7002695at2"/>
<feature type="domain" description="Major facilitator superfamily (MFS) profile" evidence="7">
    <location>
        <begin position="25"/>
        <end position="397"/>
    </location>
</feature>
<dbReference type="AlphaFoldDB" id="G4QC85"/>
<keyword evidence="2" id="KW-1003">Cell membrane</keyword>
<evidence type="ECO:0000313" key="8">
    <source>
        <dbReference type="EMBL" id="AEP37054.1"/>
    </source>
</evidence>
<dbReference type="PANTHER" id="PTHR43124:SF3">
    <property type="entry name" value="CHLORAMPHENICOL EFFLUX PUMP RV0191"/>
    <property type="match status" value="1"/>
</dbReference>
<keyword evidence="9" id="KW-1185">Reference proteome</keyword>
<feature type="transmembrane region" description="Helical" evidence="6">
    <location>
        <begin position="222"/>
        <end position="243"/>
    </location>
</feature>
<dbReference type="EMBL" id="CP003059">
    <property type="protein sequence ID" value="AEP37054.1"/>
    <property type="molecule type" value="Genomic_DNA"/>
</dbReference>
<keyword evidence="4 6" id="KW-1133">Transmembrane helix</keyword>
<feature type="transmembrane region" description="Helical" evidence="6">
    <location>
        <begin position="91"/>
        <end position="110"/>
    </location>
</feature>
<reference evidence="8 9" key="2">
    <citation type="journal article" date="2012" name="PLoS ONE">
        <title>Genomic characterization of the taylorella genus.</title>
        <authorList>
            <person name="Hebert L."/>
            <person name="Moumen B."/>
            <person name="Pons N."/>
            <person name="Duquesne F."/>
            <person name="Breuil M.F."/>
            <person name="Goux D."/>
            <person name="Batto J.M."/>
            <person name="Laugier C."/>
            <person name="Renault P."/>
            <person name="Petry S."/>
        </authorList>
    </citation>
    <scope>NUCLEOTIDE SEQUENCE [LARGE SCALE GENOMIC DNA]</scope>
    <source>
        <strain evidence="8 9">MCE3</strain>
    </source>
</reference>
<dbReference type="GO" id="GO:0005886">
    <property type="term" value="C:plasma membrane"/>
    <property type="evidence" value="ECO:0007669"/>
    <property type="project" value="UniProtKB-SubCell"/>
</dbReference>
<feature type="transmembrane region" description="Helical" evidence="6">
    <location>
        <begin position="309"/>
        <end position="328"/>
    </location>
</feature>
<feature type="transmembrane region" description="Helical" evidence="6">
    <location>
        <begin position="181"/>
        <end position="202"/>
    </location>
</feature>
<dbReference type="Pfam" id="PF07690">
    <property type="entry name" value="MFS_1"/>
    <property type="match status" value="1"/>
</dbReference>
<protein>
    <submittedName>
        <fullName evidence="8">L-arabinose/isopropyl-beta-D-thiogalactopyranoside export protein (MFS)</fullName>
    </submittedName>
</protein>
<gene>
    <name evidence="8" type="ordered locus">TASI_1311</name>
</gene>
<comment type="subcellular location">
    <subcellularLocation>
        <location evidence="1">Cell membrane</location>
        <topology evidence="1">Multi-pass membrane protein</topology>
    </subcellularLocation>
</comment>
<dbReference type="HOGENOM" id="CLU_001265_61_1_4"/>
<feature type="transmembrane region" description="Helical" evidence="6">
    <location>
        <begin position="116"/>
        <end position="136"/>
    </location>
</feature>
<evidence type="ECO:0000259" key="7">
    <source>
        <dbReference type="PROSITE" id="PS50850"/>
    </source>
</evidence>
<name>G4QC85_TAYAM</name>
<dbReference type="InterPro" id="IPR020846">
    <property type="entry name" value="MFS_dom"/>
</dbReference>
<evidence type="ECO:0000256" key="1">
    <source>
        <dbReference type="ARBA" id="ARBA00004651"/>
    </source>
</evidence>
<sequence>MNQNNAPSAAIPSTDSKLKASTIFVLILMSSVTFIAILSEMVPSGVLNHISNGLGISIYSAGQMVGVYALASAIVAIPLVTATMRFNRKSLLLWLLFGFALSNIAVGFSNSYYLSLAMRLIGGAAAGILWAMITAYGMRIVNENQHGMAIAIIMAGNTLGVSLGMPFMTWIGNTWGWRVEFYALGSIIVAIMVLAFFFLPSVPGEKVTKANNPIALLKNKHVLNILLLTLLGVMAHYAAYTYITQIVDFMSFPGGIEMALLLFGVGSFISVMLAMRYTDRALRNFTALMFLLGAVGLGAIKLFPTSTVISYLAFFLWGISFGPLVTMLQTAVAKHSSSAKAIATSVQSSMFNFSILLATSVGGYILTKSGIMAVVLLAVGLLIPATIISYLSIGTLGEK</sequence>
<dbReference type="Proteomes" id="UP000009284">
    <property type="component" value="Chromosome"/>
</dbReference>
<feature type="transmembrane region" description="Helical" evidence="6">
    <location>
        <begin position="372"/>
        <end position="393"/>
    </location>
</feature>
<dbReference type="SUPFAM" id="SSF103473">
    <property type="entry name" value="MFS general substrate transporter"/>
    <property type="match status" value="1"/>
</dbReference>
<evidence type="ECO:0000256" key="6">
    <source>
        <dbReference type="SAM" id="Phobius"/>
    </source>
</evidence>
<dbReference type="GO" id="GO:0022857">
    <property type="term" value="F:transmembrane transporter activity"/>
    <property type="evidence" value="ECO:0007669"/>
    <property type="project" value="InterPro"/>
</dbReference>
<dbReference type="InterPro" id="IPR011701">
    <property type="entry name" value="MFS"/>
</dbReference>
<evidence type="ECO:0000256" key="2">
    <source>
        <dbReference type="ARBA" id="ARBA00022475"/>
    </source>
</evidence>
<feature type="transmembrane region" description="Helical" evidence="6">
    <location>
        <begin position="20"/>
        <end position="38"/>
    </location>
</feature>
<feature type="transmembrane region" description="Helical" evidence="6">
    <location>
        <begin position="148"/>
        <end position="169"/>
    </location>
</feature>
<keyword evidence="5 6" id="KW-0472">Membrane</keyword>
<organism evidence="8 9">
    <name type="scientific">Taylorella asinigenitalis (strain MCE3)</name>
    <dbReference type="NCBI Taxonomy" id="1008459"/>
    <lineage>
        <taxon>Bacteria</taxon>
        <taxon>Pseudomonadati</taxon>
        <taxon>Pseudomonadota</taxon>
        <taxon>Betaproteobacteria</taxon>
        <taxon>Burkholderiales</taxon>
        <taxon>Alcaligenaceae</taxon>
        <taxon>Taylorella</taxon>
    </lineage>
</organism>